<evidence type="ECO:0000313" key="3">
    <source>
        <dbReference type="Proteomes" id="UP000315971"/>
    </source>
</evidence>
<dbReference type="Proteomes" id="UP000315971">
    <property type="component" value="Unassembled WGS sequence"/>
</dbReference>
<feature type="domain" description="DUF4142" evidence="1">
    <location>
        <begin position="50"/>
        <end position="185"/>
    </location>
</feature>
<keyword evidence="3" id="KW-1185">Reference proteome</keyword>
<dbReference type="AlphaFoldDB" id="A0A521ARX7"/>
<dbReference type="RefSeq" id="WP_142600931.1">
    <property type="nucleotide sequence ID" value="NZ_FXSZ01000001.1"/>
</dbReference>
<reference evidence="2 3" key="1">
    <citation type="submission" date="2017-05" db="EMBL/GenBank/DDBJ databases">
        <authorList>
            <person name="Varghese N."/>
            <person name="Submissions S."/>
        </authorList>
    </citation>
    <scope>NUCLEOTIDE SEQUENCE [LARGE SCALE GENOMIC DNA]</scope>
    <source>
        <strain evidence="2 3">DSM 21342</strain>
    </source>
</reference>
<dbReference type="Gene3D" id="1.20.1260.10">
    <property type="match status" value="1"/>
</dbReference>
<sequence>MRFLIITIYALAVLISACNFPLKRAENQELDSEEIAKSISEQKKSDKMDEDASFVVDSYDESMLLFKSAILAKRNAQSDQVKLIALQVILDQSKISAQLSALANQKNIALPDSLGYTSSREYDHLVSLKGKKFDREFVDLVLNNSGSLISDFNQIAEKSVDQDVKKIASVLSPTLKSHYSDVKNLNYRVNAK</sequence>
<dbReference type="PANTHER" id="PTHR38593">
    <property type="entry name" value="BLR2558 PROTEIN"/>
    <property type="match status" value="1"/>
</dbReference>
<name>A0A521ARX7_9SPHI</name>
<dbReference type="EMBL" id="FXSZ01000001">
    <property type="protein sequence ID" value="SMO37584.1"/>
    <property type="molecule type" value="Genomic_DNA"/>
</dbReference>
<dbReference type="InterPro" id="IPR012347">
    <property type="entry name" value="Ferritin-like"/>
</dbReference>
<dbReference type="Pfam" id="PF13628">
    <property type="entry name" value="DUF4142"/>
    <property type="match status" value="1"/>
</dbReference>
<evidence type="ECO:0000259" key="1">
    <source>
        <dbReference type="Pfam" id="PF13628"/>
    </source>
</evidence>
<dbReference type="InterPro" id="IPR025419">
    <property type="entry name" value="DUF4142"/>
</dbReference>
<dbReference type="PROSITE" id="PS51257">
    <property type="entry name" value="PROKAR_LIPOPROTEIN"/>
    <property type="match status" value="1"/>
</dbReference>
<organism evidence="2 3">
    <name type="scientific">Solitalea koreensis</name>
    <dbReference type="NCBI Taxonomy" id="543615"/>
    <lineage>
        <taxon>Bacteria</taxon>
        <taxon>Pseudomonadati</taxon>
        <taxon>Bacteroidota</taxon>
        <taxon>Sphingobacteriia</taxon>
        <taxon>Sphingobacteriales</taxon>
        <taxon>Sphingobacteriaceae</taxon>
        <taxon>Solitalea</taxon>
    </lineage>
</organism>
<protein>
    <recommendedName>
        <fullName evidence="1">DUF4142 domain-containing protein</fullName>
    </recommendedName>
</protein>
<accession>A0A521ARX7</accession>
<gene>
    <name evidence="2" type="ORF">SAMN06265350_101353</name>
</gene>
<proteinExistence type="predicted"/>
<dbReference type="PANTHER" id="PTHR38593:SF1">
    <property type="entry name" value="BLR2558 PROTEIN"/>
    <property type="match status" value="1"/>
</dbReference>
<dbReference type="OrthoDB" id="883203at2"/>
<evidence type="ECO:0000313" key="2">
    <source>
        <dbReference type="EMBL" id="SMO37584.1"/>
    </source>
</evidence>